<dbReference type="OrthoDB" id="2668416at2759"/>
<evidence type="ECO:0000313" key="2">
    <source>
        <dbReference type="Proteomes" id="UP000504615"/>
    </source>
</evidence>
<accession>A0A8N1S7A7</accession>
<proteinExistence type="predicted"/>
<dbReference type="RefSeq" id="XP_025074769.1">
    <property type="nucleotide sequence ID" value="XM_025218984.1"/>
</dbReference>
<evidence type="ECO:0000313" key="3">
    <source>
        <dbReference type="RefSeq" id="XP_025074769.1"/>
    </source>
</evidence>
<organism evidence="2 3">
    <name type="scientific">Pogonomyrmex barbatus</name>
    <name type="common">red harvester ant</name>
    <dbReference type="NCBI Taxonomy" id="144034"/>
    <lineage>
        <taxon>Eukaryota</taxon>
        <taxon>Metazoa</taxon>
        <taxon>Ecdysozoa</taxon>
        <taxon>Arthropoda</taxon>
        <taxon>Hexapoda</taxon>
        <taxon>Insecta</taxon>
        <taxon>Pterygota</taxon>
        <taxon>Neoptera</taxon>
        <taxon>Endopterygota</taxon>
        <taxon>Hymenoptera</taxon>
        <taxon>Apocrita</taxon>
        <taxon>Aculeata</taxon>
        <taxon>Formicoidea</taxon>
        <taxon>Formicidae</taxon>
        <taxon>Myrmicinae</taxon>
        <taxon>Pogonomyrmex</taxon>
    </lineage>
</organism>
<gene>
    <name evidence="3" type="primary">LOC105429991</name>
</gene>
<evidence type="ECO:0000256" key="1">
    <source>
        <dbReference type="SAM" id="MobiDB-lite"/>
    </source>
</evidence>
<dbReference type="GeneID" id="105429991"/>
<name>A0A8N1S7A7_9HYME</name>
<sequence>MNANSTFGSHGYFLGISVSNVEIRKEILFILSKTPNESDNSSSNDSSEESSMSISTEHTTSISSSSSDENVDLLYFPLMEHLTSGSKRYRINDYLESVDLWTEQEFKENLRLSRRSTLHLINKKYEFEQSEHFLKHAFGMKPISAKISLLFFMVHVKLISNTEPLRTMSDTFDDHRKIILLYVNLFELKEEIHL</sequence>
<protein>
    <submittedName>
        <fullName evidence="3">Uncharacterized protein LOC105429991 isoform X2</fullName>
    </submittedName>
</protein>
<feature type="compositionally biased region" description="Low complexity" evidence="1">
    <location>
        <begin position="37"/>
        <end position="67"/>
    </location>
</feature>
<reference evidence="3" key="1">
    <citation type="submission" date="2025-08" db="UniProtKB">
        <authorList>
            <consortium name="RefSeq"/>
        </authorList>
    </citation>
    <scope>IDENTIFICATION</scope>
</reference>
<feature type="region of interest" description="Disordered" evidence="1">
    <location>
        <begin position="35"/>
        <end position="67"/>
    </location>
</feature>
<dbReference type="Proteomes" id="UP000504615">
    <property type="component" value="Unplaced"/>
</dbReference>
<dbReference type="AlphaFoldDB" id="A0A8N1S7A7"/>
<keyword evidence="2" id="KW-1185">Reference proteome</keyword>